<dbReference type="GeneID" id="66343171"/>
<comment type="subcellular location">
    <subcellularLocation>
        <location evidence="1">Cell membrane</location>
        <topology evidence="1">Multi-pass membrane protein</topology>
    </subcellularLocation>
</comment>
<keyword evidence="4 10" id="KW-0808">Transferase</keyword>
<accession>A0AB74VGE8</accession>
<protein>
    <submittedName>
        <fullName evidence="10">Glycosyltransferase family 39 protein</fullName>
        <ecNumber evidence="10">2.4.-.-</ecNumber>
    </submittedName>
</protein>
<evidence type="ECO:0000256" key="6">
    <source>
        <dbReference type="ARBA" id="ARBA00022989"/>
    </source>
</evidence>
<dbReference type="AlphaFoldDB" id="A0AB74VGE8"/>
<dbReference type="EC" id="2.4.-.-" evidence="10"/>
<dbReference type="InterPro" id="IPR050297">
    <property type="entry name" value="LipidA_mod_glycosyltrf_83"/>
</dbReference>
<feature type="transmembrane region" description="Helical" evidence="8">
    <location>
        <begin position="146"/>
        <end position="162"/>
    </location>
</feature>
<feature type="transmembrane region" description="Helical" evidence="8">
    <location>
        <begin position="21"/>
        <end position="42"/>
    </location>
</feature>
<dbReference type="RefSeq" id="WP_077870032.1">
    <property type="nucleotide sequence ID" value="NZ_BKAK01000032.1"/>
</dbReference>
<keyword evidence="7 8" id="KW-0472">Membrane</keyword>
<evidence type="ECO:0000256" key="1">
    <source>
        <dbReference type="ARBA" id="ARBA00004651"/>
    </source>
</evidence>
<reference evidence="10" key="1">
    <citation type="submission" date="2021-04" db="EMBL/GenBank/DDBJ databases">
        <title>Complete genome sequence of the type strain Clostridium beijerinckii NRRL B-598.</title>
        <authorList>
            <person name="Sedlar K."/>
            <person name="Branska B."/>
            <person name="Bezdicek M."/>
            <person name="Nykrynova M."/>
            <person name="Lengerova M."/>
            <person name="Skutkova H."/>
            <person name="Patakova P."/>
        </authorList>
    </citation>
    <scope>NUCLEOTIDE SEQUENCE</scope>
    <source>
        <strain evidence="10">DSM 791</strain>
    </source>
</reference>
<evidence type="ECO:0000313" key="10">
    <source>
        <dbReference type="EMBL" id="QUN35568.1"/>
    </source>
</evidence>
<dbReference type="Pfam" id="PF13231">
    <property type="entry name" value="PMT_2"/>
    <property type="match status" value="1"/>
</dbReference>
<proteinExistence type="predicted"/>
<sequence>MFICAEDFAHGSTYMFRDYSYFARFPHMSMTVIYFSLIIRVFSNPLVAIRFINVIFSMLNIILLFFISKEIFKDKTKSIWVLLLSSIYPPMITYNNVYCSENLAIPLLLLSVLMFFKAINGYIKNKLLFFLISGLYLSAMQLFRPLGYIMIVAYTMYIFLYFKEKIKLKIIKSLLIILMFIIPYVIVSYTLIGLNITENPLWSPMEPISTSVLKGTNIYSGGGWNEEDFNLIDKYSEDYSNLDKAAKEVITQRLITTPKIELLCFFVFKYAKQWCIGDFGGVYWSQLGLNEAYNKEHYLDIMGKNEGRDLIKLSNDMQIYTQLFYITILILTYIGLYKNKKNVNYKIDFFYIMFCGLAIQCLLTEAQDRYSYPFSWIFIILAITAFNNNTVNSNGGKNE</sequence>
<evidence type="ECO:0000256" key="4">
    <source>
        <dbReference type="ARBA" id="ARBA00022679"/>
    </source>
</evidence>
<dbReference type="GO" id="GO:0005886">
    <property type="term" value="C:plasma membrane"/>
    <property type="evidence" value="ECO:0007669"/>
    <property type="project" value="UniProtKB-SubCell"/>
</dbReference>
<keyword evidence="3 10" id="KW-0328">Glycosyltransferase</keyword>
<gene>
    <name evidence="10" type="ORF">KEC93_01570</name>
</gene>
<evidence type="ECO:0000313" key="11">
    <source>
        <dbReference type="Proteomes" id="UP000679373"/>
    </source>
</evidence>
<name>A0AB74VGE8_CLOBE</name>
<dbReference type="GO" id="GO:0009103">
    <property type="term" value="P:lipopolysaccharide biosynthetic process"/>
    <property type="evidence" value="ECO:0007669"/>
    <property type="project" value="UniProtKB-ARBA"/>
</dbReference>
<feature type="transmembrane region" description="Helical" evidence="8">
    <location>
        <begin position="349"/>
        <end position="366"/>
    </location>
</feature>
<evidence type="ECO:0000256" key="2">
    <source>
        <dbReference type="ARBA" id="ARBA00022475"/>
    </source>
</evidence>
<keyword evidence="2" id="KW-1003">Cell membrane</keyword>
<evidence type="ECO:0000256" key="8">
    <source>
        <dbReference type="SAM" id="Phobius"/>
    </source>
</evidence>
<dbReference type="EMBL" id="CP073653">
    <property type="protein sequence ID" value="QUN35568.1"/>
    <property type="molecule type" value="Genomic_DNA"/>
</dbReference>
<dbReference type="GO" id="GO:0016763">
    <property type="term" value="F:pentosyltransferase activity"/>
    <property type="evidence" value="ECO:0007669"/>
    <property type="project" value="TreeGrafter"/>
</dbReference>
<feature type="transmembrane region" description="Helical" evidence="8">
    <location>
        <begin position="372"/>
        <end position="391"/>
    </location>
</feature>
<keyword evidence="6 8" id="KW-1133">Transmembrane helix</keyword>
<keyword evidence="5 8" id="KW-0812">Transmembrane</keyword>
<feature type="transmembrane region" description="Helical" evidence="8">
    <location>
        <begin position="103"/>
        <end position="120"/>
    </location>
</feature>
<evidence type="ECO:0000256" key="3">
    <source>
        <dbReference type="ARBA" id="ARBA00022676"/>
    </source>
</evidence>
<feature type="transmembrane region" description="Helical" evidence="8">
    <location>
        <begin position="174"/>
        <end position="196"/>
    </location>
</feature>
<feature type="domain" description="Glycosyltransferase RgtA/B/C/D-like" evidence="9">
    <location>
        <begin position="36"/>
        <end position="185"/>
    </location>
</feature>
<dbReference type="Proteomes" id="UP000679373">
    <property type="component" value="Chromosome"/>
</dbReference>
<feature type="transmembrane region" description="Helical" evidence="8">
    <location>
        <begin position="319"/>
        <end position="337"/>
    </location>
</feature>
<dbReference type="PANTHER" id="PTHR33908">
    <property type="entry name" value="MANNOSYLTRANSFERASE YKCB-RELATED"/>
    <property type="match status" value="1"/>
</dbReference>
<evidence type="ECO:0000256" key="7">
    <source>
        <dbReference type="ARBA" id="ARBA00023136"/>
    </source>
</evidence>
<evidence type="ECO:0000259" key="9">
    <source>
        <dbReference type="Pfam" id="PF13231"/>
    </source>
</evidence>
<organism evidence="10 11">
    <name type="scientific">Clostridium beijerinckii</name>
    <name type="common">Clostridium MP</name>
    <dbReference type="NCBI Taxonomy" id="1520"/>
    <lineage>
        <taxon>Bacteria</taxon>
        <taxon>Bacillati</taxon>
        <taxon>Bacillota</taxon>
        <taxon>Clostridia</taxon>
        <taxon>Eubacteriales</taxon>
        <taxon>Clostridiaceae</taxon>
        <taxon>Clostridium</taxon>
    </lineage>
</organism>
<evidence type="ECO:0000256" key="5">
    <source>
        <dbReference type="ARBA" id="ARBA00022692"/>
    </source>
</evidence>
<feature type="transmembrane region" description="Helical" evidence="8">
    <location>
        <begin position="48"/>
        <end position="67"/>
    </location>
</feature>
<dbReference type="InterPro" id="IPR038731">
    <property type="entry name" value="RgtA/B/C-like"/>
</dbReference>
<keyword evidence="11" id="KW-1185">Reference proteome</keyword>
<dbReference type="PANTHER" id="PTHR33908:SF11">
    <property type="entry name" value="MEMBRANE PROTEIN"/>
    <property type="match status" value="1"/>
</dbReference>